<proteinExistence type="inferred from homology"/>
<evidence type="ECO:0000313" key="8">
    <source>
        <dbReference type="Proteomes" id="UP000268684"/>
    </source>
</evidence>
<dbReference type="PANTHER" id="PTHR11496">
    <property type="entry name" value="ALCOHOL DEHYDROGENASE"/>
    <property type="match status" value="1"/>
</dbReference>
<dbReference type="GeneID" id="71058596"/>
<comment type="cofactor">
    <cofactor evidence="1">
        <name>Fe cation</name>
        <dbReference type="ChEBI" id="CHEBI:24875"/>
    </cofactor>
</comment>
<dbReference type="Gene3D" id="3.40.50.1970">
    <property type="match status" value="1"/>
</dbReference>
<evidence type="ECO:0000256" key="4">
    <source>
        <dbReference type="ARBA" id="ARBA00023027"/>
    </source>
</evidence>
<dbReference type="RefSeq" id="WP_232036209.1">
    <property type="nucleotide sequence ID" value="NZ_LR025743.1"/>
</dbReference>
<dbReference type="InterPro" id="IPR017775">
    <property type="entry name" value="ADH_Fe_PsrA-like"/>
</dbReference>
<comment type="similarity">
    <text evidence="2">Belongs to the iron-containing alcohol dehydrogenase family.</text>
</comment>
<dbReference type="InterPro" id="IPR018211">
    <property type="entry name" value="ADH_Fe_CS"/>
</dbReference>
<evidence type="ECO:0000256" key="3">
    <source>
        <dbReference type="ARBA" id="ARBA00023002"/>
    </source>
</evidence>
<dbReference type="InterPro" id="IPR039697">
    <property type="entry name" value="Alcohol_dehydrogenase_Fe"/>
</dbReference>
<dbReference type="SUPFAM" id="SSF56796">
    <property type="entry name" value="Dehydroquinate synthase-like"/>
    <property type="match status" value="1"/>
</dbReference>
<feature type="domain" description="Alcohol dehydrogenase iron-type/glycerol dehydrogenase GldA" evidence="5">
    <location>
        <begin position="32"/>
        <end position="200"/>
    </location>
</feature>
<dbReference type="InterPro" id="IPR056798">
    <property type="entry name" value="ADH_Fe_C"/>
</dbReference>
<dbReference type="PROSITE" id="PS00913">
    <property type="entry name" value="ADH_IRON_1"/>
    <property type="match status" value="1"/>
</dbReference>
<keyword evidence="3" id="KW-0560">Oxidoreductase</keyword>
<gene>
    <name evidence="7" type="primary">mdh_2</name>
    <name evidence="7" type="ORF">BSTAB16_6179</name>
</gene>
<dbReference type="EMBL" id="LR025743">
    <property type="protein sequence ID" value="VBB15981.1"/>
    <property type="molecule type" value="Genomic_DNA"/>
</dbReference>
<feature type="domain" description="Fe-containing alcohol dehydrogenase-like C-terminal" evidence="6">
    <location>
        <begin position="211"/>
        <end position="374"/>
    </location>
</feature>
<dbReference type="Pfam" id="PF00465">
    <property type="entry name" value="Fe-ADH"/>
    <property type="match status" value="1"/>
</dbReference>
<dbReference type="CDD" id="cd08182">
    <property type="entry name" value="HEPD"/>
    <property type="match status" value="1"/>
</dbReference>
<protein>
    <recommendedName>
        <fullName evidence="9">Alcohol dehydrogenase</fullName>
    </recommendedName>
</protein>
<evidence type="ECO:0000313" key="7">
    <source>
        <dbReference type="EMBL" id="VBB15981.1"/>
    </source>
</evidence>
<keyword evidence="4" id="KW-0520">NAD</keyword>
<keyword evidence="8" id="KW-1185">Reference proteome</keyword>
<sequence>MNSAADSPSGMIRDADDVTSPVVRRDWRFHNPVRIRFGVDALASVSDALAGRSYAIVTYPDAVFARIADRLEAQLGPALTRIDCVEANPSVPMLRRACDRLAALPGKPDVLIALGGGSVIDSAKVLAAEHGDFDRVLRILSGNADVDDTARPALPIVAIPTTAGTGSEVTHWATVWDPHNARKLSLSRPDLYPETVIVDPRLMVGLPMQPTLASGLDALSHALESIWNIHANPVTRGLAVQAARELIGGLGRVNAHPDDLDARSDMALGALRAGLAFSNTHTALAHNISYAITLTRGVAHGIACSFCLPAVMQAALGMDDACDAALREIFGDTASAPAQLEALLDALGVASHPAAYGIDAHEWARIVDHAFDGARGRNFIGTRARFPHFDFSPEQPERALH</sequence>
<evidence type="ECO:0000259" key="5">
    <source>
        <dbReference type="Pfam" id="PF00465"/>
    </source>
</evidence>
<organism evidence="7 8">
    <name type="scientific">Burkholderia stabilis</name>
    <dbReference type="NCBI Taxonomy" id="95485"/>
    <lineage>
        <taxon>Bacteria</taxon>
        <taxon>Pseudomonadati</taxon>
        <taxon>Pseudomonadota</taxon>
        <taxon>Betaproteobacteria</taxon>
        <taxon>Burkholderiales</taxon>
        <taxon>Burkholderiaceae</taxon>
        <taxon>Burkholderia</taxon>
        <taxon>Burkholderia cepacia complex</taxon>
    </lineage>
</organism>
<dbReference type="NCBIfam" id="TIGR03405">
    <property type="entry name" value="Phn_Fe-ADH"/>
    <property type="match status" value="1"/>
</dbReference>
<dbReference type="PANTHER" id="PTHR11496:SF102">
    <property type="entry name" value="ALCOHOL DEHYDROGENASE 4"/>
    <property type="match status" value="1"/>
</dbReference>
<dbReference type="Gene3D" id="1.20.1090.10">
    <property type="entry name" value="Dehydroquinate synthase-like - alpha domain"/>
    <property type="match status" value="1"/>
</dbReference>
<dbReference type="AlphaFoldDB" id="A0AAJ5NK01"/>
<dbReference type="InterPro" id="IPR001670">
    <property type="entry name" value="ADH_Fe/GldA"/>
</dbReference>
<dbReference type="Pfam" id="PF25137">
    <property type="entry name" value="ADH_Fe_C"/>
    <property type="match status" value="1"/>
</dbReference>
<reference evidence="7 8" key="1">
    <citation type="submission" date="2017-11" db="EMBL/GenBank/DDBJ databases">
        <authorList>
            <person name="Seth-Smith MB H."/>
        </authorList>
    </citation>
    <scope>NUCLEOTIDE SEQUENCE [LARGE SCALE GENOMIC DNA]</scope>
    <source>
        <strain evidence="7">E</strain>
    </source>
</reference>
<evidence type="ECO:0000259" key="6">
    <source>
        <dbReference type="Pfam" id="PF25137"/>
    </source>
</evidence>
<evidence type="ECO:0000256" key="2">
    <source>
        <dbReference type="ARBA" id="ARBA00007358"/>
    </source>
</evidence>
<dbReference type="Proteomes" id="UP000268684">
    <property type="component" value="Chromosome II"/>
</dbReference>
<evidence type="ECO:0008006" key="9">
    <source>
        <dbReference type="Google" id="ProtNLM"/>
    </source>
</evidence>
<dbReference type="InterPro" id="IPR035873">
    <property type="entry name" value="PhpC"/>
</dbReference>
<name>A0AAJ5NK01_9BURK</name>
<dbReference type="GO" id="GO:0017000">
    <property type="term" value="P:antibiotic biosynthetic process"/>
    <property type="evidence" value="ECO:0007669"/>
    <property type="project" value="InterPro"/>
</dbReference>
<dbReference type="GO" id="GO:0004022">
    <property type="term" value="F:alcohol dehydrogenase (NAD+) activity"/>
    <property type="evidence" value="ECO:0007669"/>
    <property type="project" value="TreeGrafter"/>
</dbReference>
<dbReference type="GO" id="GO:0046872">
    <property type="term" value="F:metal ion binding"/>
    <property type="evidence" value="ECO:0007669"/>
    <property type="project" value="InterPro"/>
</dbReference>
<accession>A0AAJ5NK01</accession>
<evidence type="ECO:0000256" key="1">
    <source>
        <dbReference type="ARBA" id="ARBA00001962"/>
    </source>
</evidence>